<dbReference type="Pfam" id="PF13516">
    <property type="entry name" value="LRR_6"/>
    <property type="match status" value="1"/>
</dbReference>
<reference evidence="3" key="1">
    <citation type="submission" date="2021-02" db="EMBL/GenBank/DDBJ databases">
        <authorList>
            <person name="Dougan E. K."/>
            <person name="Rhodes N."/>
            <person name="Thang M."/>
            <person name="Chan C."/>
        </authorList>
    </citation>
    <scope>NUCLEOTIDE SEQUENCE</scope>
</reference>
<evidence type="ECO:0000259" key="2">
    <source>
        <dbReference type="Pfam" id="PF00149"/>
    </source>
</evidence>
<dbReference type="OrthoDB" id="1413014at2759"/>
<dbReference type="InterPro" id="IPR001611">
    <property type="entry name" value="Leu-rich_rpt"/>
</dbReference>
<dbReference type="GO" id="GO:0016787">
    <property type="term" value="F:hydrolase activity"/>
    <property type="evidence" value="ECO:0007669"/>
    <property type="project" value="InterPro"/>
</dbReference>
<evidence type="ECO:0000313" key="3">
    <source>
        <dbReference type="EMBL" id="CAE7606223.1"/>
    </source>
</evidence>
<dbReference type="PANTHER" id="PTHR36492">
    <property type="match status" value="1"/>
</dbReference>
<feature type="region of interest" description="Disordered" evidence="1">
    <location>
        <begin position="1"/>
        <end position="24"/>
    </location>
</feature>
<accession>A0A812V4Q1</accession>
<dbReference type="AlphaFoldDB" id="A0A812V4Q1"/>
<dbReference type="InterPro" id="IPR052963">
    <property type="entry name" value="Pantetheine_PDE"/>
</dbReference>
<dbReference type="InterPro" id="IPR032675">
    <property type="entry name" value="LRR_dom_sf"/>
</dbReference>
<dbReference type="PANTHER" id="PTHR36492:SF2">
    <property type="entry name" value="[ACYL-CARRIER-PROTEIN] PHOSPHODIESTERASE PPTH"/>
    <property type="match status" value="1"/>
</dbReference>
<organism evidence="3 4">
    <name type="scientific">Symbiodinium natans</name>
    <dbReference type="NCBI Taxonomy" id="878477"/>
    <lineage>
        <taxon>Eukaryota</taxon>
        <taxon>Sar</taxon>
        <taxon>Alveolata</taxon>
        <taxon>Dinophyceae</taxon>
        <taxon>Suessiales</taxon>
        <taxon>Symbiodiniaceae</taxon>
        <taxon>Symbiodinium</taxon>
    </lineage>
</organism>
<proteinExistence type="predicted"/>
<protein>
    <submittedName>
        <fullName evidence="3">FTSH10 protein</fullName>
    </submittedName>
</protein>
<dbReference type="Pfam" id="PF00149">
    <property type="entry name" value="Metallophos"/>
    <property type="match status" value="1"/>
</dbReference>
<gene>
    <name evidence="3" type="primary">FTSH10</name>
    <name evidence="3" type="ORF">SNAT2548_LOCUS34474</name>
</gene>
<dbReference type="Proteomes" id="UP000604046">
    <property type="component" value="Unassembled WGS sequence"/>
</dbReference>
<comment type="caution">
    <text evidence="3">The sequence shown here is derived from an EMBL/GenBank/DDBJ whole genome shotgun (WGS) entry which is preliminary data.</text>
</comment>
<evidence type="ECO:0000256" key="1">
    <source>
        <dbReference type="SAM" id="MobiDB-lite"/>
    </source>
</evidence>
<dbReference type="SUPFAM" id="SSF52047">
    <property type="entry name" value="RNI-like"/>
    <property type="match status" value="1"/>
</dbReference>
<feature type="domain" description="Calcineurin-like phosphoesterase" evidence="2">
    <location>
        <begin position="489"/>
        <end position="561"/>
    </location>
</feature>
<dbReference type="InterPro" id="IPR029052">
    <property type="entry name" value="Metallo-depent_PP-like"/>
</dbReference>
<dbReference type="EMBL" id="CAJNDS010002811">
    <property type="protein sequence ID" value="CAE7606223.1"/>
    <property type="molecule type" value="Genomic_DNA"/>
</dbReference>
<name>A0A812V4Q1_9DINO</name>
<feature type="compositionally biased region" description="Basic residues" evidence="1">
    <location>
        <begin position="12"/>
        <end position="23"/>
    </location>
</feature>
<dbReference type="CDD" id="cd00838">
    <property type="entry name" value="MPP_superfamily"/>
    <property type="match status" value="1"/>
</dbReference>
<sequence length="1003" mass="109796">MGPELPPGERQHKQHRSGSKKRLAAATLSVPPKKQTRGSACSEKLELQGLTGSWLVTVQRPVATFQYTLVQAEDNKVSGTGCVLGDMSQPPSQVTGHVQGYVFIWNEEGHGKFRANLSTDGQSFSGTAQLDPLTCVSFNANRKCGEGTELQTVTVVESRSRDSIRCPVSLLKDRIPGLSRKLAPVLESEEVLSACPLEEAAHASLMPLLRALVADRLEEAVTIKLAIYTLSLADWLGCSDAMMEGLASAAAQHSAEMPQMIQAVMPTAEASKSLEWVLRRGLLIRDARGIEALASHTAKDAWRNLCGRAVLHSLLNLASQDPEGLRLSPAAHAAILLGIPAREVHTALPSKLRFGPGAQSLVLDLRKKGIGPEGAARLEFPGALQELDLDLTRKADLSSPKVEGRLATGARVEEVSLQRDRLHYKLLTGAGPAKGWVSLKLKEKPLLQLRHEDSAPHGAHRDMSSLFGPLTGGDIETVPIAEDVRLRVSTISDIHVDMKQNMEWFRKHLPQKAAGQFNVLILPGDVSDDMPILRETFQMLTDRFDMVCYTAGNHDMWVRRPGSPADSLAKLRDICDLCQSLGVRLRPVRFRLHSKDLLLVPLLSFYASSWDQEPDLEWCPPEQKAMAGWLDFRILKWPQELIDEVICREGEFKFGKDGTSTAISEIFAEMNEPLLEGVAAMKSTCESDGRDLITISFSHYLPRQELFPEKRFLVDSMLPKVSGSRALESQIRRLQPEVHIFGHSHLTVDNILEGQRYLQWALGYVNEQKGMSRAVGDTGILLVFDSGGDEPHVAPIQETFWGRYFAKGLRDPSQTCCGIRAVGAAGLRLPGTLLRLRLILQKCDIGPEGAKALALPPTLERLELDLSHCLIGPLGASNLQLPRGLAELDLSLLRCGVGDRGAKALNLPDGIRKLRLDLARCEVGAEGLRGLRLPPRLTALILDLTMCSVGPEQLKAFIATLPKTLEVLEMNLTGCKVKAAAIGMLQQAAKLRLPLLPSPTLVI</sequence>
<evidence type="ECO:0000313" key="4">
    <source>
        <dbReference type="Proteomes" id="UP000604046"/>
    </source>
</evidence>
<dbReference type="Gene3D" id="3.60.21.10">
    <property type="match status" value="1"/>
</dbReference>
<dbReference type="Gene3D" id="3.80.10.10">
    <property type="entry name" value="Ribonuclease Inhibitor"/>
    <property type="match status" value="1"/>
</dbReference>
<keyword evidence="4" id="KW-1185">Reference proteome</keyword>
<dbReference type="InterPro" id="IPR004843">
    <property type="entry name" value="Calcineurin-like_PHP"/>
</dbReference>
<dbReference type="SUPFAM" id="SSF56300">
    <property type="entry name" value="Metallo-dependent phosphatases"/>
    <property type="match status" value="1"/>
</dbReference>